<gene>
    <name evidence="1" type="ORF">C8P66_113102</name>
</gene>
<name>A0A2W7IIF8_9PROT</name>
<sequence length="155" mass="16760">MTTNAPMLGFLARRQVSAQWRGFVRSLVETLDVNLEKDDRDALLRAVGARLAAQMPLPTTTSLDALEQRMNDALAETDWGFVEISFDQERDRLVLSHAAAPAIATESDAGGGWIAPVLEGLYTAWFAAQEGSVPELAATAVEVTVGRLQLDYGLA</sequence>
<evidence type="ECO:0000313" key="2">
    <source>
        <dbReference type="Proteomes" id="UP000249688"/>
    </source>
</evidence>
<organism evidence="1 2">
    <name type="scientific">Humitalea rosea</name>
    <dbReference type="NCBI Taxonomy" id="990373"/>
    <lineage>
        <taxon>Bacteria</taxon>
        <taxon>Pseudomonadati</taxon>
        <taxon>Pseudomonadota</taxon>
        <taxon>Alphaproteobacteria</taxon>
        <taxon>Acetobacterales</taxon>
        <taxon>Roseomonadaceae</taxon>
        <taxon>Humitalea</taxon>
    </lineage>
</organism>
<dbReference type="EMBL" id="QKYU01000013">
    <property type="protein sequence ID" value="PZW44935.1"/>
    <property type="molecule type" value="Genomic_DNA"/>
</dbReference>
<evidence type="ECO:0000313" key="1">
    <source>
        <dbReference type="EMBL" id="PZW44935.1"/>
    </source>
</evidence>
<proteinExistence type="predicted"/>
<dbReference type="Proteomes" id="UP000249688">
    <property type="component" value="Unassembled WGS sequence"/>
</dbReference>
<dbReference type="InterPro" id="IPR038470">
    <property type="entry name" value="Cellsynth_D_sf"/>
</dbReference>
<dbReference type="RefSeq" id="WP_146422849.1">
    <property type="nucleotide sequence ID" value="NZ_QKYU01000013.1"/>
</dbReference>
<reference evidence="1 2" key="1">
    <citation type="submission" date="2018-06" db="EMBL/GenBank/DDBJ databases">
        <title>Genomic Encyclopedia of Archaeal and Bacterial Type Strains, Phase II (KMG-II): from individual species to whole genera.</title>
        <authorList>
            <person name="Goeker M."/>
        </authorList>
    </citation>
    <scope>NUCLEOTIDE SEQUENCE [LARGE SCALE GENOMIC DNA]</scope>
    <source>
        <strain evidence="1 2">DSM 24525</strain>
    </source>
</reference>
<protein>
    <submittedName>
        <fullName evidence="1">Cellulose synthase subunit D</fullName>
    </submittedName>
</protein>
<dbReference type="Pfam" id="PF03500">
    <property type="entry name" value="Cellsynth_D"/>
    <property type="match status" value="1"/>
</dbReference>
<accession>A0A2W7IIF8</accession>
<comment type="caution">
    <text evidence="1">The sequence shown here is derived from an EMBL/GenBank/DDBJ whole genome shotgun (WGS) entry which is preliminary data.</text>
</comment>
<dbReference type="Gene3D" id="3.30.70.2590">
    <property type="match status" value="1"/>
</dbReference>
<dbReference type="OrthoDB" id="6078279at2"/>
<dbReference type="InterPro" id="IPR022798">
    <property type="entry name" value="BcsD_bac"/>
</dbReference>
<dbReference type="AlphaFoldDB" id="A0A2W7IIF8"/>
<keyword evidence="2" id="KW-1185">Reference proteome</keyword>
<dbReference type="PRINTS" id="PR01442">
    <property type="entry name" value="CELLSNTHASED"/>
</dbReference>
<dbReference type="GO" id="GO:0030244">
    <property type="term" value="P:cellulose biosynthetic process"/>
    <property type="evidence" value="ECO:0007669"/>
    <property type="project" value="InterPro"/>
</dbReference>